<evidence type="ECO:0000256" key="2">
    <source>
        <dbReference type="ARBA" id="ARBA00022980"/>
    </source>
</evidence>
<evidence type="ECO:0000256" key="1">
    <source>
        <dbReference type="ARBA" id="ARBA00007698"/>
    </source>
</evidence>
<evidence type="ECO:0000256" key="5">
    <source>
        <dbReference type="HAMAP-Rule" id="MF_00382"/>
    </source>
</evidence>
<dbReference type="PANTHER" id="PTHR10986">
    <property type="entry name" value="39S RIBOSOMAL PROTEIN L20"/>
    <property type="match status" value="1"/>
</dbReference>
<dbReference type="SUPFAM" id="SSF74731">
    <property type="entry name" value="Ribosomal protein L20"/>
    <property type="match status" value="1"/>
</dbReference>
<dbReference type="Gene3D" id="1.10.1900.20">
    <property type="entry name" value="Ribosomal protein L20"/>
    <property type="match status" value="1"/>
</dbReference>
<dbReference type="FunFam" id="1.10.1900.20:FF:000001">
    <property type="entry name" value="50S ribosomal protein L20"/>
    <property type="match status" value="1"/>
</dbReference>
<dbReference type="GO" id="GO:0005840">
    <property type="term" value="C:ribosome"/>
    <property type="evidence" value="ECO:0007669"/>
    <property type="project" value="UniProtKB-KW"/>
</dbReference>
<evidence type="ECO:0000256" key="3">
    <source>
        <dbReference type="ARBA" id="ARBA00023274"/>
    </source>
</evidence>
<dbReference type="EMBL" id="LCMF01000031">
    <property type="protein sequence ID" value="KKU29768.1"/>
    <property type="molecule type" value="Genomic_DNA"/>
</dbReference>
<evidence type="ECO:0000313" key="7">
    <source>
        <dbReference type="EMBL" id="KKU29768.1"/>
    </source>
</evidence>
<keyword evidence="5 6" id="KW-0694">RNA-binding</keyword>
<reference evidence="7 8" key="1">
    <citation type="journal article" date="2015" name="Nature">
        <title>rRNA introns, odd ribosomes, and small enigmatic genomes across a large radiation of phyla.</title>
        <authorList>
            <person name="Brown C.T."/>
            <person name="Hug L.A."/>
            <person name="Thomas B.C."/>
            <person name="Sharon I."/>
            <person name="Castelle C.J."/>
            <person name="Singh A."/>
            <person name="Wilkins M.J."/>
            <person name="Williams K.H."/>
            <person name="Banfield J.F."/>
        </authorList>
    </citation>
    <scope>NUCLEOTIDE SEQUENCE [LARGE SCALE GENOMIC DNA]</scope>
</reference>
<dbReference type="GO" id="GO:0006412">
    <property type="term" value="P:translation"/>
    <property type="evidence" value="ECO:0007669"/>
    <property type="project" value="InterPro"/>
</dbReference>
<dbReference type="GO" id="GO:0003735">
    <property type="term" value="F:structural constituent of ribosome"/>
    <property type="evidence" value="ECO:0007669"/>
    <property type="project" value="InterPro"/>
</dbReference>
<evidence type="ECO:0000256" key="4">
    <source>
        <dbReference type="ARBA" id="ARBA00035172"/>
    </source>
</evidence>
<comment type="similarity">
    <text evidence="1 5 6">Belongs to the bacterial ribosomal protein bL20 family.</text>
</comment>
<keyword evidence="5 6" id="KW-0699">rRNA-binding</keyword>
<keyword evidence="2 5" id="KW-0689">Ribosomal protein</keyword>
<dbReference type="CDD" id="cd07026">
    <property type="entry name" value="Ribosomal_L20"/>
    <property type="match status" value="1"/>
</dbReference>
<accession>A0A0G1RID9</accession>
<dbReference type="Proteomes" id="UP000034732">
    <property type="component" value="Unassembled WGS sequence"/>
</dbReference>
<dbReference type="PATRIC" id="fig|1619107.3.peg.483"/>
<gene>
    <name evidence="5" type="primary">rplT</name>
    <name evidence="7" type="ORF">UX44_C0031G0001</name>
</gene>
<comment type="caution">
    <text evidence="7">The sequence shown here is derived from an EMBL/GenBank/DDBJ whole genome shotgun (WGS) entry which is preliminary data.</text>
</comment>
<dbReference type="PRINTS" id="PR00062">
    <property type="entry name" value="RIBOSOMALL20"/>
</dbReference>
<sequence length="119" mass="13575">MSRVKGGPASHRKHKKIIGMAKGFKGTRNRLFNRANQYVLRAGEHAFAGRKQRRRDLRRLWIARINGALSEMGLNYSKFINGLKNSSIDLNRKQLSEMAIHSPKDFEQVVNKAKTTVKA</sequence>
<dbReference type="Gene3D" id="6.10.160.10">
    <property type="match status" value="1"/>
</dbReference>
<protein>
    <recommendedName>
        <fullName evidence="4 5">Large ribosomal subunit protein bL20</fullName>
    </recommendedName>
</protein>
<dbReference type="Pfam" id="PF00453">
    <property type="entry name" value="Ribosomal_L20"/>
    <property type="match status" value="1"/>
</dbReference>
<organism evidence="7 8">
    <name type="scientific">candidate division WWE3 bacterium GW2011_GWA1_46_21</name>
    <dbReference type="NCBI Taxonomy" id="1619107"/>
    <lineage>
        <taxon>Bacteria</taxon>
        <taxon>Katanobacteria</taxon>
    </lineage>
</organism>
<evidence type="ECO:0000256" key="6">
    <source>
        <dbReference type="RuleBase" id="RU000560"/>
    </source>
</evidence>
<dbReference type="GO" id="GO:1990904">
    <property type="term" value="C:ribonucleoprotein complex"/>
    <property type="evidence" value="ECO:0007669"/>
    <property type="project" value="UniProtKB-KW"/>
</dbReference>
<dbReference type="InterPro" id="IPR005813">
    <property type="entry name" value="Ribosomal_bL20"/>
</dbReference>
<evidence type="ECO:0000313" key="8">
    <source>
        <dbReference type="Proteomes" id="UP000034732"/>
    </source>
</evidence>
<keyword evidence="3 5" id="KW-0687">Ribonucleoprotein</keyword>
<proteinExistence type="inferred from homology"/>
<dbReference type="HAMAP" id="MF_00382">
    <property type="entry name" value="Ribosomal_bL20"/>
    <property type="match status" value="1"/>
</dbReference>
<dbReference type="InterPro" id="IPR035566">
    <property type="entry name" value="Ribosomal_protein_bL20_C"/>
</dbReference>
<dbReference type="AlphaFoldDB" id="A0A0G1RID9"/>
<dbReference type="NCBIfam" id="TIGR01032">
    <property type="entry name" value="rplT_bact"/>
    <property type="match status" value="1"/>
</dbReference>
<dbReference type="GO" id="GO:0019843">
    <property type="term" value="F:rRNA binding"/>
    <property type="evidence" value="ECO:0007669"/>
    <property type="project" value="UniProtKB-UniRule"/>
</dbReference>
<comment type="function">
    <text evidence="5 6">Binds directly to 23S ribosomal RNA and is necessary for the in vitro assembly process of the 50S ribosomal subunit. It is not involved in the protein synthesizing functions of that subunit.</text>
</comment>
<name>A0A0G1RID9_UNCKA</name>
<dbReference type="GO" id="GO:0000027">
    <property type="term" value="P:ribosomal large subunit assembly"/>
    <property type="evidence" value="ECO:0007669"/>
    <property type="project" value="UniProtKB-UniRule"/>
</dbReference>